<feature type="region of interest" description="Disordered" evidence="1">
    <location>
        <begin position="603"/>
        <end position="661"/>
    </location>
</feature>
<keyword evidence="3" id="KW-1185">Reference proteome</keyword>
<dbReference type="AlphaFoldDB" id="A0ABD0JEB0"/>
<name>A0ABD0JEB0_9CAEN</name>
<dbReference type="EMBL" id="JACVVK020000476">
    <property type="protein sequence ID" value="KAK7471841.1"/>
    <property type="molecule type" value="Genomic_DNA"/>
</dbReference>
<proteinExistence type="predicted"/>
<gene>
    <name evidence="2" type="ORF">BaRGS_00035500</name>
</gene>
<dbReference type="Proteomes" id="UP001519460">
    <property type="component" value="Unassembled WGS sequence"/>
</dbReference>
<evidence type="ECO:0000313" key="2">
    <source>
        <dbReference type="EMBL" id="KAK7471841.1"/>
    </source>
</evidence>
<feature type="compositionally biased region" description="Basic and acidic residues" evidence="1">
    <location>
        <begin position="701"/>
        <end position="716"/>
    </location>
</feature>
<feature type="compositionally biased region" description="Basic residues" evidence="1">
    <location>
        <begin position="616"/>
        <end position="636"/>
    </location>
</feature>
<evidence type="ECO:0000313" key="3">
    <source>
        <dbReference type="Proteomes" id="UP001519460"/>
    </source>
</evidence>
<feature type="compositionally biased region" description="Polar residues" evidence="1">
    <location>
        <begin position="145"/>
        <end position="154"/>
    </location>
</feature>
<evidence type="ECO:0000256" key="1">
    <source>
        <dbReference type="SAM" id="MobiDB-lite"/>
    </source>
</evidence>
<comment type="caution">
    <text evidence="2">The sequence shown here is derived from an EMBL/GenBank/DDBJ whole genome shotgun (WGS) entry which is preliminary data.</text>
</comment>
<accession>A0ABD0JEB0</accession>
<reference evidence="2 3" key="1">
    <citation type="journal article" date="2023" name="Sci. Data">
        <title>Genome assembly of the Korean intertidal mud-creeper Batillaria attramentaria.</title>
        <authorList>
            <person name="Patra A.K."/>
            <person name="Ho P.T."/>
            <person name="Jun S."/>
            <person name="Lee S.J."/>
            <person name="Kim Y."/>
            <person name="Won Y.J."/>
        </authorList>
    </citation>
    <scope>NUCLEOTIDE SEQUENCE [LARGE SCALE GENOMIC DNA]</scope>
    <source>
        <strain evidence="2">Wonlab-2016</strain>
    </source>
</reference>
<protein>
    <submittedName>
        <fullName evidence="2">Uncharacterized protein</fullName>
    </submittedName>
</protein>
<feature type="compositionally biased region" description="Basic residues" evidence="1">
    <location>
        <begin position="722"/>
        <end position="735"/>
    </location>
</feature>
<feature type="compositionally biased region" description="Polar residues" evidence="1">
    <location>
        <begin position="649"/>
        <end position="661"/>
    </location>
</feature>
<feature type="region of interest" description="Disordered" evidence="1">
    <location>
        <begin position="696"/>
        <end position="735"/>
    </location>
</feature>
<feature type="region of interest" description="Disordered" evidence="1">
    <location>
        <begin position="140"/>
        <end position="170"/>
    </location>
</feature>
<sequence length="735" mass="82909">MRQAYGVISIAIQMAASTIRELEAFYKSSLDRNYMKDIREKLHKTSNIKLKEWTSPGDRPVLIIKDATGSEDMKKLLDSSKTLEPWEMMVVFAKDGPYQWSKQLVVLKWGSGFLYGKKIDISGKNLECAKSIHNFLREEDAIPRPQTNRSTSGSDAEWVRSEATPGSDESIATLTSTTQEPVITVSVAFDHDPPDWLMEEAVSFVSSKCSIKLKKAESLTDTPLLVFCKNNTKLQEDISNAKLKTRDGPDVMLLVVTDKPDQKLVDTDANKGFGGKARLLWDHGRKKFRGRDNHDSLVWLRTFLQPFRVSAKVSLSRASSIRRSITKVNTTKMLGEYYVLYPGVQEEEVKNVVVFFEDKLIRLTKAQDPYTASPLVVFCAAGSHAEDTITAFLRQRLARDADTRDVIVLVFCRSHQQHPVLRDKNVQPSVQSVFLKDTGFQVADDAQTKNVAKILRTFLKKHTSPSARTALETEATFRTPRADSGDVHTFDMDVATAASSDYRTDSSVFRDYPQQNIGHSQKQYGEIRQGLNGSHGIAQTRSEGPQEPLQSVPAWIVSGEAHRTHLNLQQLKSRDDLDLDIWRQETHHPDTHSLLVATEGGTTDQTSIGTRVGGGRNRRRNVSAHSERARRPHHRGQIPGEFREESHGASYNTGAVNQNVSGYDPMDIAYIAEVETRHTPTKRQASQSIDDLAEEVGSRLNFKEDRKSNEDEKQDNNVRQPLSRRRRKAHRRTTR</sequence>
<organism evidence="2 3">
    <name type="scientific">Batillaria attramentaria</name>
    <dbReference type="NCBI Taxonomy" id="370345"/>
    <lineage>
        <taxon>Eukaryota</taxon>
        <taxon>Metazoa</taxon>
        <taxon>Spiralia</taxon>
        <taxon>Lophotrochozoa</taxon>
        <taxon>Mollusca</taxon>
        <taxon>Gastropoda</taxon>
        <taxon>Caenogastropoda</taxon>
        <taxon>Sorbeoconcha</taxon>
        <taxon>Cerithioidea</taxon>
        <taxon>Batillariidae</taxon>
        <taxon>Batillaria</taxon>
    </lineage>
</organism>